<dbReference type="Proteomes" id="UP001233999">
    <property type="component" value="Unassembled WGS sequence"/>
</dbReference>
<feature type="signal peptide" evidence="1">
    <location>
        <begin position="1"/>
        <end position="19"/>
    </location>
</feature>
<proteinExistence type="predicted"/>
<keyword evidence="1" id="KW-0732">Signal</keyword>
<evidence type="ECO:0000256" key="1">
    <source>
        <dbReference type="SAM" id="SignalP"/>
    </source>
</evidence>
<evidence type="ECO:0000313" key="3">
    <source>
        <dbReference type="Proteomes" id="UP001233999"/>
    </source>
</evidence>
<feature type="chain" id="PRO_5042033332" evidence="1">
    <location>
        <begin position="20"/>
        <end position="63"/>
    </location>
</feature>
<protein>
    <submittedName>
        <fullName evidence="2">Uncharacterized protein</fullName>
    </submittedName>
</protein>
<feature type="non-terminal residue" evidence="2">
    <location>
        <position position="63"/>
    </location>
</feature>
<name>A0AAD7ZM34_DIPPU</name>
<reference evidence="2" key="1">
    <citation type="journal article" date="2023" name="IScience">
        <title>Live-bearing cockroach genome reveals convergent evolutionary mechanisms linked to viviparity in insects and beyond.</title>
        <authorList>
            <person name="Fouks B."/>
            <person name="Harrison M.C."/>
            <person name="Mikhailova A.A."/>
            <person name="Marchal E."/>
            <person name="English S."/>
            <person name="Carruthers M."/>
            <person name="Jennings E.C."/>
            <person name="Chiamaka E.L."/>
            <person name="Frigard R.A."/>
            <person name="Pippel M."/>
            <person name="Attardo G.M."/>
            <person name="Benoit J.B."/>
            <person name="Bornberg-Bauer E."/>
            <person name="Tobe S.S."/>
        </authorList>
    </citation>
    <scope>NUCLEOTIDE SEQUENCE</scope>
    <source>
        <strain evidence="2">Stay&amp;Tobe</strain>
    </source>
</reference>
<dbReference type="EMBL" id="JASPKZ010007715">
    <property type="protein sequence ID" value="KAJ9582907.1"/>
    <property type="molecule type" value="Genomic_DNA"/>
</dbReference>
<accession>A0AAD7ZM34</accession>
<dbReference type="AlphaFoldDB" id="A0AAD7ZM34"/>
<evidence type="ECO:0000313" key="2">
    <source>
        <dbReference type="EMBL" id="KAJ9582907.1"/>
    </source>
</evidence>
<comment type="caution">
    <text evidence="2">The sequence shown here is derived from an EMBL/GenBank/DDBJ whole genome shotgun (WGS) entry which is preliminary data.</text>
</comment>
<reference evidence="2" key="2">
    <citation type="submission" date="2023-05" db="EMBL/GenBank/DDBJ databases">
        <authorList>
            <person name="Fouks B."/>
        </authorList>
    </citation>
    <scope>NUCLEOTIDE SEQUENCE</scope>
    <source>
        <strain evidence="2">Stay&amp;Tobe</strain>
        <tissue evidence="2">Testes</tissue>
    </source>
</reference>
<keyword evidence="3" id="KW-1185">Reference proteome</keyword>
<gene>
    <name evidence="2" type="ORF">L9F63_022743</name>
</gene>
<feature type="non-terminal residue" evidence="2">
    <location>
        <position position="1"/>
    </location>
</feature>
<sequence length="63" mass="6709">CRTLKTSIMFSVFYVSCCSYTVSVGVVDKLALYCGGVRDPIDGDPQAAQFLLSGIELLTTLAA</sequence>
<organism evidence="2 3">
    <name type="scientific">Diploptera punctata</name>
    <name type="common">Pacific beetle cockroach</name>
    <dbReference type="NCBI Taxonomy" id="6984"/>
    <lineage>
        <taxon>Eukaryota</taxon>
        <taxon>Metazoa</taxon>
        <taxon>Ecdysozoa</taxon>
        <taxon>Arthropoda</taxon>
        <taxon>Hexapoda</taxon>
        <taxon>Insecta</taxon>
        <taxon>Pterygota</taxon>
        <taxon>Neoptera</taxon>
        <taxon>Polyneoptera</taxon>
        <taxon>Dictyoptera</taxon>
        <taxon>Blattodea</taxon>
        <taxon>Blaberoidea</taxon>
        <taxon>Blaberidae</taxon>
        <taxon>Diplopterinae</taxon>
        <taxon>Diploptera</taxon>
    </lineage>
</organism>